<evidence type="ECO:0000256" key="1">
    <source>
        <dbReference type="SAM" id="SignalP"/>
    </source>
</evidence>
<dbReference type="EMBL" id="JBHSCY010000002">
    <property type="protein sequence ID" value="MFC4269490.1"/>
    <property type="molecule type" value="Genomic_DNA"/>
</dbReference>
<name>A0ABV8RAN5_9FLAO</name>
<evidence type="ECO:0008006" key="4">
    <source>
        <dbReference type="Google" id="ProtNLM"/>
    </source>
</evidence>
<proteinExistence type="predicted"/>
<feature type="chain" id="PRO_5045731052" description="Auto-transporter adhesin head GIN domain-containing protein" evidence="1">
    <location>
        <begin position="24"/>
        <end position="114"/>
    </location>
</feature>
<protein>
    <recommendedName>
        <fullName evidence="4">Auto-transporter adhesin head GIN domain-containing protein</fullName>
    </recommendedName>
</protein>
<reference evidence="3" key="1">
    <citation type="journal article" date="2019" name="Int. J. Syst. Evol. Microbiol.">
        <title>The Global Catalogue of Microorganisms (GCM) 10K type strain sequencing project: providing services to taxonomists for standard genome sequencing and annotation.</title>
        <authorList>
            <consortium name="The Broad Institute Genomics Platform"/>
            <consortium name="The Broad Institute Genome Sequencing Center for Infectious Disease"/>
            <person name="Wu L."/>
            <person name="Ma J."/>
        </authorList>
    </citation>
    <scope>NUCLEOTIDE SEQUENCE [LARGE SCALE GENOMIC DNA]</scope>
    <source>
        <strain evidence="3">CECT 8655</strain>
    </source>
</reference>
<feature type="signal peptide" evidence="1">
    <location>
        <begin position="1"/>
        <end position="23"/>
    </location>
</feature>
<accession>A0ABV8RAN5</accession>
<keyword evidence="3" id="KW-1185">Reference proteome</keyword>
<keyword evidence="1" id="KW-0732">Signal</keyword>
<gene>
    <name evidence="2" type="ORF">ACFOWD_11275</name>
</gene>
<dbReference type="Proteomes" id="UP001595826">
    <property type="component" value="Unassembled WGS sequence"/>
</dbReference>
<sequence>MRNLKSIIAIFAISIATTFSTSAIDKGPKKVTQKLRTEIASMLGNTVKLDINSSSTAEISFMVNNKNELVVVSVDSKVSEFQSIVKTKLNYKKLNFKGAKKGEIYRVPVKLKAS</sequence>
<comment type="caution">
    <text evidence="2">The sequence shown here is derived from an EMBL/GenBank/DDBJ whole genome shotgun (WGS) entry which is preliminary data.</text>
</comment>
<evidence type="ECO:0000313" key="3">
    <source>
        <dbReference type="Proteomes" id="UP001595826"/>
    </source>
</evidence>
<dbReference type="RefSeq" id="WP_298994925.1">
    <property type="nucleotide sequence ID" value="NZ_JBHSCY010000002.1"/>
</dbReference>
<evidence type="ECO:0000313" key="2">
    <source>
        <dbReference type="EMBL" id="MFC4269490.1"/>
    </source>
</evidence>
<organism evidence="2 3">
    <name type="scientific">Polaribacter marinivivus</name>
    <dbReference type="NCBI Taxonomy" id="1524260"/>
    <lineage>
        <taxon>Bacteria</taxon>
        <taxon>Pseudomonadati</taxon>
        <taxon>Bacteroidota</taxon>
        <taxon>Flavobacteriia</taxon>
        <taxon>Flavobacteriales</taxon>
        <taxon>Flavobacteriaceae</taxon>
    </lineage>
</organism>